<dbReference type="InterPro" id="IPR050093">
    <property type="entry name" value="ABC_SmlMolc_Importer"/>
</dbReference>
<dbReference type="InterPro" id="IPR017871">
    <property type="entry name" value="ABC_transporter-like_CS"/>
</dbReference>
<accession>H6LC62</accession>
<dbReference type="EC" id="7.6.2.9" evidence="4"/>
<evidence type="ECO:0000256" key="4">
    <source>
        <dbReference type="ARBA" id="ARBA00066388"/>
    </source>
</evidence>
<dbReference type="KEGG" id="awo:Awo_c22360"/>
<dbReference type="PROSITE" id="PS00211">
    <property type="entry name" value="ABC_TRANSPORTER_1"/>
    <property type="match status" value="1"/>
</dbReference>
<dbReference type="AlphaFoldDB" id="H6LC62"/>
<dbReference type="Gene3D" id="3.40.50.300">
    <property type="entry name" value="P-loop containing nucleotide triphosphate hydrolases"/>
    <property type="match status" value="1"/>
</dbReference>
<protein>
    <recommendedName>
        <fullName evidence="4">ABC-type quaternary amine transporter</fullName>
        <ecNumber evidence="4">7.6.2.9</ecNumber>
    </recommendedName>
</protein>
<dbReference type="HOGENOM" id="CLU_000604_1_22_9"/>
<evidence type="ECO:0000256" key="3">
    <source>
        <dbReference type="ARBA" id="ARBA00022840"/>
    </source>
</evidence>
<dbReference type="Proteomes" id="UP000007177">
    <property type="component" value="Chromosome"/>
</dbReference>
<keyword evidence="2" id="KW-0547">Nucleotide-binding</keyword>
<dbReference type="InterPro" id="IPR003593">
    <property type="entry name" value="AAA+_ATPase"/>
</dbReference>
<keyword evidence="7" id="KW-1185">Reference proteome</keyword>
<dbReference type="STRING" id="931626.Awo_c22360"/>
<organism evidence="6 7">
    <name type="scientific">Acetobacterium woodii (strain ATCC 29683 / DSM 1030 / JCM 2381 / KCTC 1655 / WB1)</name>
    <dbReference type="NCBI Taxonomy" id="931626"/>
    <lineage>
        <taxon>Bacteria</taxon>
        <taxon>Bacillati</taxon>
        <taxon>Bacillota</taxon>
        <taxon>Clostridia</taxon>
        <taxon>Eubacteriales</taxon>
        <taxon>Eubacteriaceae</taxon>
        <taxon>Acetobacterium</taxon>
    </lineage>
</organism>
<sequence length="242" mass="27791">MGNVMSSIIKIKNLSKSYEKRLILEQINLEIESGEFLCIIGPSGCGKSTLLNLMGGFMKPDSGVITLQDKPVKQPSRDCIMVFQEFDQLFPWQTVQQNLEFPLKNDKKKYAKEKIRQLSNDYLEMVKLKEFSHFYPQQLSGGMKQRVAIARSLVTTPKVLLMDEPFGSLDFQTKSELHQTLLEIWKKTQTTIVFVTHDVREALELADRIVILKDGVIKQIIPNQNKDQSEAKMNEIIKYHSP</sequence>
<evidence type="ECO:0000259" key="5">
    <source>
        <dbReference type="PROSITE" id="PS50893"/>
    </source>
</evidence>
<evidence type="ECO:0000256" key="2">
    <source>
        <dbReference type="ARBA" id="ARBA00022741"/>
    </source>
</evidence>
<dbReference type="GO" id="GO:0015418">
    <property type="term" value="F:ABC-type quaternary ammonium compound transporting activity"/>
    <property type="evidence" value="ECO:0007669"/>
    <property type="project" value="UniProtKB-EC"/>
</dbReference>
<dbReference type="PANTHER" id="PTHR42781">
    <property type="entry name" value="SPERMIDINE/PUTRESCINE IMPORT ATP-BINDING PROTEIN POTA"/>
    <property type="match status" value="1"/>
</dbReference>
<keyword evidence="3" id="KW-0067">ATP-binding</keyword>
<dbReference type="GO" id="GO:0005524">
    <property type="term" value="F:ATP binding"/>
    <property type="evidence" value="ECO:0007669"/>
    <property type="project" value="UniProtKB-KW"/>
</dbReference>
<feature type="domain" description="ABC transporter" evidence="5">
    <location>
        <begin position="9"/>
        <end position="239"/>
    </location>
</feature>
<keyword evidence="1" id="KW-0813">Transport</keyword>
<reference evidence="7" key="1">
    <citation type="submission" date="2011-07" db="EMBL/GenBank/DDBJ databases">
        <title>Complete genome sequence of Acetobacterium woodii.</title>
        <authorList>
            <person name="Poehlein A."/>
            <person name="Schmidt S."/>
            <person name="Kaster A.-K."/>
            <person name="Goenrich M."/>
            <person name="Vollmers J."/>
            <person name="Thuermer A."/>
            <person name="Gottschalk G."/>
            <person name="Thauer R.K."/>
            <person name="Daniel R."/>
            <person name="Mueller V."/>
        </authorList>
    </citation>
    <scope>NUCLEOTIDE SEQUENCE [LARGE SCALE GENOMIC DNA]</scope>
    <source>
        <strain evidence="7">ATCC 29683 / DSM 1030 / JCM 2381 / KCTC 1655 / WB1</strain>
    </source>
</reference>
<evidence type="ECO:0000256" key="1">
    <source>
        <dbReference type="ARBA" id="ARBA00022448"/>
    </source>
</evidence>
<dbReference type="SUPFAM" id="SSF52540">
    <property type="entry name" value="P-loop containing nucleoside triphosphate hydrolases"/>
    <property type="match status" value="1"/>
</dbReference>
<dbReference type="SMART" id="SM00382">
    <property type="entry name" value="AAA"/>
    <property type="match status" value="1"/>
</dbReference>
<proteinExistence type="predicted"/>
<dbReference type="OrthoDB" id="9802264at2"/>
<dbReference type="InterPro" id="IPR003439">
    <property type="entry name" value="ABC_transporter-like_ATP-bd"/>
</dbReference>
<dbReference type="Pfam" id="PF00005">
    <property type="entry name" value="ABC_tran"/>
    <property type="match status" value="1"/>
</dbReference>
<dbReference type="EMBL" id="CP002987">
    <property type="protein sequence ID" value="AFA49010.1"/>
    <property type="molecule type" value="Genomic_DNA"/>
</dbReference>
<gene>
    <name evidence="6" type="primary">ssuA1</name>
    <name evidence="6" type="ordered locus">Awo_c22360</name>
</gene>
<dbReference type="GO" id="GO:0016887">
    <property type="term" value="F:ATP hydrolysis activity"/>
    <property type="evidence" value="ECO:0007669"/>
    <property type="project" value="InterPro"/>
</dbReference>
<dbReference type="FunFam" id="3.40.50.300:FF:000425">
    <property type="entry name" value="Probable ABC transporter, ATP-binding subunit"/>
    <property type="match status" value="1"/>
</dbReference>
<dbReference type="CDD" id="cd03293">
    <property type="entry name" value="ABC_NrtD_SsuB_transporters"/>
    <property type="match status" value="1"/>
</dbReference>
<dbReference type="PROSITE" id="PS50893">
    <property type="entry name" value="ABC_TRANSPORTER_2"/>
    <property type="match status" value="1"/>
</dbReference>
<reference evidence="6 7" key="2">
    <citation type="journal article" date="2012" name="PLoS ONE">
        <title>An ancient pathway combining carbon dioxide fixation with the generation and utilization of a sodium ion gradient for ATP synthesis.</title>
        <authorList>
            <person name="Poehlein A."/>
            <person name="Schmidt S."/>
            <person name="Kaster A.K."/>
            <person name="Goenrich M."/>
            <person name="Vollmers J."/>
            <person name="Thurmer A."/>
            <person name="Bertsch J."/>
            <person name="Schuchmann K."/>
            <person name="Voigt B."/>
            <person name="Hecker M."/>
            <person name="Daniel R."/>
            <person name="Thauer R.K."/>
            <person name="Gottschalk G."/>
            <person name="Muller V."/>
        </authorList>
    </citation>
    <scope>NUCLEOTIDE SEQUENCE [LARGE SCALE GENOMIC DNA]</scope>
    <source>
        <strain evidence="7">ATCC 29683 / DSM 1030 / JCM 2381 / KCTC 1655 / WB1</strain>
    </source>
</reference>
<evidence type="ECO:0000313" key="6">
    <source>
        <dbReference type="EMBL" id="AFA49010.1"/>
    </source>
</evidence>
<dbReference type="eggNOG" id="COG1116">
    <property type="taxonomic scope" value="Bacteria"/>
</dbReference>
<evidence type="ECO:0000313" key="7">
    <source>
        <dbReference type="Proteomes" id="UP000007177"/>
    </source>
</evidence>
<dbReference type="PANTHER" id="PTHR42781:SF8">
    <property type="entry name" value="BICARBONATE TRANSPORT ATP-BINDING PROTEIN CMPC"/>
    <property type="match status" value="1"/>
</dbReference>
<dbReference type="InterPro" id="IPR027417">
    <property type="entry name" value="P-loop_NTPase"/>
</dbReference>
<name>H6LC62_ACEWD</name>